<dbReference type="HOGENOM" id="CLU_2638745_0_0_1"/>
<reference evidence="2 3" key="1">
    <citation type="submission" date="2014-06" db="EMBL/GenBank/DDBJ databases">
        <authorList>
            <consortium name="DOE Joint Genome Institute"/>
            <person name="Kuo A."/>
            <person name="Kohler A."/>
            <person name="Nagy L.G."/>
            <person name="Floudas D."/>
            <person name="Copeland A."/>
            <person name="Barry K.W."/>
            <person name="Cichocki N."/>
            <person name="Veneault-Fourrey C."/>
            <person name="LaButti K."/>
            <person name="Lindquist E.A."/>
            <person name="Lipzen A."/>
            <person name="Lundell T."/>
            <person name="Morin E."/>
            <person name="Murat C."/>
            <person name="Sun H."/>
            <person name="Tunlid A."/>
            <person name="Henrissat B."/>
            <person name="Grigoriev I.V."/>
            <person name="Hibbett D.S."/>
            <person name="Martin F."/>
            <person name="Nordberg H.P."/>
            <person name="Cantor M.N."/>
            <person name="Hua S.X."/>
        </authorList>
    </citation>
    <scope>NUCLEOTIDE SEQUENCE [LARGE SCALE GENOMIC DNA]</scope>
    <source>
        <strain evidence="2 3">ATCC 200175</strain>
    </source>
</reference>
<sequence length="77" mass="7858">MFTNVMPSCSGTAQTPIVAGVLRADSSTPKASPSAPIGNGHQNAPPSTNLPATNAQDVPEGLKPSPRTIPTPGIIYY</sequence>
<keyword evidence="3" id="KW-1185">Reference proteome</keyword>
<evidence type="ECO:0000313" key="2">
    <source>
        <dbReference type="EMBL" id="KIJ04921.1"/>
    </source>
</evidence>
<evidence type="ECO:0000313" key="3">
    <source>
        <dbReference type="Proteomes" id="UP000053647"/>
    </source>
</evidence>
<protein>
    <submittedName>
        <fullName evidence="2">Uncharacterized protein</fullName>
    </submittedName>
</protein>
<gene>
    <name evidence="2" type="ORF">PAXINDRAFT_21794</name>
</gene>
<evidence type="ECO:0000256" key="1">
    <source>
        <dbReference type="SAM" id="MobiDB-lite"/>
    </source>
</evidence>
<reference evidence="3" key="2">
    <citation type="submission" date="2015-01" db="EMBL/GenBank/DDBJ databases">
        <title>Evolutionary Origins and Diversification of the Mycorrhizal Mutualists.</title>
        <authorList>
            <consortium name="DOE Joint Genome Institute"/>
            <consortium name="Mycorrhizal Genomics Consortium"/>
            <person name="Kohler A."/>
            <person name="Kuo A."/>
            <person name="Nagy L.G."/>
            <person name="Floudas D."/>
            <person name="Copeland A."/>
            <person name="Barry K.W."/>
            <person name="Cichocki N."/>
            <person name="Veneault-Fourrey C."/>
            <person name="LaButti K."/>
            <person name="Lindquist E.A."/>
            <person name="Lipzen A."/>
            <person name="Lundell T."/>
            <person name="Morin E."/>
            <person name="Murat C."/>
            <person name="Riley R."/>
            <person name="Ohm R."/>
            <person name="Sun H."/>
            <person name="Tunlid A."/>
            <person name="Henrissat B."/>
            <person name="Grigoriev I.V."/>
            <person name="Hibbett D.S."/>
            <person name="Martin F."/>
        </authorList>
    </citation>
    <scope>NUCLEOTIDE SEQUENCE [LARGE SCALE GENOMIC DNA]</scope>
    <source>
        <strain evidence="3">ATCC 200175</strain>
    </source>
</reference>
<organism evidence="2 3">
    <name type="scientific">Paxillus involutus ATCC 200175</name>
    <dbReference type="NCBI Taxonomy" id="664439"/>
    <lineage>
        <taxon>Eukaryota</taxon>
        <taxon>Fungi</taxon>
        <taxon>Dikarya</taxon>
        <taxon>Basidiomycota</taxon>
        <taxon>Agaricomycotina</taxon>
        <taxon>Agaricomycetes</taxon>
        <taxon>Agaricomycetidae</taxon>
        <taxon>Boletales</taxon>
        <taxon>Paxilineae</taxon>
        <taxon>Paxillaceae</taxon>
        <taxon>Paxillus</taxon>
    </lineage>
</organism>
<dbReference type="Proteomes" id="UP000053647">
    <property type="component" value="Unassembled WGS sequence"/>
</dbReference>
<name>A0A0C9TCC0_PAXIN</name>
<feature type="region of interest" description="Disordered" evidence="1">
    <location>
        <begin position="21"/>
        <end position="77"/>
    </location>
</feature>
<feature type="compositionally biased region" description="Polar residues" evidence="1">
    <location>
        <begin position="40"/>
        <end position="56"/>
    </location>
</feature>
<accession>A0A0C9TCC0</accession>
<dbReference type="EMBL" id="KN821404">
    <property type="protein sequence ID" value="KIJ04921.1"/>
    <property type="molecule type" value="Genomic_DNA"/>
</dbReference>
<proteinExistence type="predicted"/>
<dbReference type="AlphaFoldDB" id="A0A0C9TCC0"/>